<evidence type="ECO:0000313" key="8">
    <source>
        <dbReference type="Proteomes" id="UP000177082"/>
    </source>
</evidence>
<feature type="transmembrane region" description="Helical" evidence="6">
    <location>
        <begin position="287"/>
        <end position="307"/>
    </location>
</feature>
<evidence type="ECO:0000313" key="7">
    <source>
        <dbReference type="EMBL" id="OGM61598.1"/>
    </source>
</evidence>
<feature type="transmembrane region" description="Helical" evidence="6">
    <location>
        <begin position="319"/>
        <end position="339"/>
    </location>
</feature>
<keyword evidence="5 6" id="KW-0472">Membrane</keyword>
<accession>A0A1F8BE55</accession>
<evidence type="ECO:0000256" key="6">
    <source>
        <dbReference type="SAM" id="Phobius"/>
    </source>
</evidence>
<evidence type="ECO:0000256" key="2">
    <source>
        <dbReference type="ARBA" id="ARBA00022692"/>
    </source>
</evidence>
<comment type="subcellular location">
    <subcellularLocation>
        <location evidence="1">Membrane</location>
        <topology evidence="1">Multi-pass membrane protein</topology>
    </subcellularLocation>
</comment>
<feature type="transmembrane region" description="Helical" evidence="6">
    <location>
        <begin position="34"/>
        <end position="52"/>
    </location>
</feature>
<keyword evidence="4 6" id="KW-1133">Transmembrane helix</keyword>
<dbReference type="EMBL" id="MGHF01000035">
    <property type="protein sequence ID" value="OGM61598.1"/>
    <property type="molecule type" value="Genomic_DNA"/>
</dbReference>
<keyword evidence="3" id="KW-0133">Cell shape</keyword>
<dbReference type="STRING" id="1802519.A2961_04020"/>
<organism evidence="7 8">
    <name type="scientific">Candidatus Woesebacteria bacterium RIFCSPLOWO2_01_FULL_39_21</name>
    <dbReference type="NCBI Taxonomy" id="1802519"/>
    <lineage>
        <taxon>Bacteria</taxon>
        <taxon>Candidatus Woeseibacteriota</taxon>
    </lineage>
</organism>
<dbReference type="GO" id="GO:0008360">
    <property type="term" value="P:regulation of cell shape"/>
    <property type="evidence" value="ECO:0007669"/>
    <property type="project" value="UniProtKB-KW"/>
</dbReference>
<dbReference type="AlphaFoldDB" id="A0A1F8BE55"/>
<feature type="transmembrane region" description="Helical" evidence="6">
    <location>
        <begin position="7"/>
        <end position="28"/>
    </location>
</feature>
<proteinExistence type="predicted"/>
<evidence type="ECO:0008006" key="9">
    <source>
        <dbReference type="Google" id="ProtNLM"/>
    </source>
</evidence>
<evidence type="ECO:0000256" key="4">
    <source>
        <dbReference type="ARBA" id="ARBA00022989"/>
    </source>
</evidence>
<dbReference type="PANTHER" id="PTHR30474">
    <property type="entry name" value="CELL CYCLE PROTEIN"/>
    <property type="match status" value="1"/>
</dbReference>
<dbReference type="InterPro" id="IPR001182">
    <property type="entry name" value="FtsW/RodA"/>
</dbReference>
<dbReference type="GO" id="GO:0015648">
    <property type="term" value="F:lipid-linked peptidoglycan transporter activity"/>
    <property type="evidence" value="ECO:0007669"/>
    <property type="project" value="TreeGrafter"/>
</dbReference>
<protein>
    <recommendedName>
        <fullName evidence="9">Rod shape-determining protein RodA</fullName>
    </recommendedName>
</protein>
<reference evidence="7 8" key="1">
    <citation type="journal article" date="2016" name="Nat. Commun.">
        <title>Thousands of microbial genomes shed light on interconnected biogeochemical processes in an aquifer system.</title>
        <authorList>
            <person name="Anantharaman K."/>
            <person name="Brown C.T."/>
            <person name="Hug L.A."/>
            <person name="Sharon I."/>
            <person name="Castelle C.J."/>
            <person name="Probst A.J."/>
            <person name="Thomas B.C."/>
            <person name="Singh A."/>
            <person name="Wilkins M.J."/>
            <person name="Karaoz U."/>
            <person name="Brodie E.L."/>
            <person name="Williams K.H."/>
            <person name="Hubbard S.S."/>
            <person name="Banfield J.F."/>
        </authorList>
    </citation>
    <scope>NUCLEOTIDE SEQUENCE [LARGE SCALE GENOMIC DNA]</scope>
</reference>
<gene>
    <name evidence="7" type="ORF">A2961_04020</name>
</gene>
<evidence type="ECO:0000256" key="5">
    <source>
        <dbReference type="ARBA" id="ARBA00023136"/>
    </source>
</evidence>
<evidence type="ECO:0000256" key="1">
    <source>
        <dbReference type="ARBA" id="ARBA00004141"/>
    </source>
</evidence>
<dbReference type="GO" id="GO:0005886">
    <property type="term" value="C:plasma membrane"/>
    <property type="evidence" value="ECO:0007669"/>
    <property type="project" value="TreeGrafter"/>
</dbReference>
<feature type="transmembrane region" description="Helical" evidence="6">
    <location>
        <begin position="128"/>
        <end position="160"/>
    </location>
</feature>
<keyword evidence="2 6" id="KW-0812">Transmembrane</keyword>
<dbReference type="Pfam" id="PF01098">
    <property type="entry name" value="FTSW_RODA_SPOVE"/>
    <property type="match status" value="1"/>
</dbReference>
<dbReference type="Proteomes" id="UP000177082">
    <property type="component" value="Unassembled WGS sequence"/>
</dbReference>
<name>A0A1F8BE55_9BACT</name>
<feature type="transmembrane region" description="Helical" evidence="6">
    <location>
        <begin position="64"/>
        <end position="82"/>
    </location>
</feature>
<feature type="transmembrane region" description="Helical" evidence="6">
    <location>
        <begin position="255"/>
        <end position="275"/>
    </location>
</feature>
<sequence>MKRQLDVFLVIAILLVVIFKVIILRSLIPSIFPFYYLYLITGVLAFWVMSKIDFTILSLFYKPIYVFSIFFLVATIVIGQVTRGAIRWIPIGSFTIQPSEITRPFTSLFLAHYLFLDELTPSRIIKSFILVGAPLFLVLIQPSFGIAFLTGISFLGIYLASKINKKYFLFILVSLFIAAPIFWGLLADYQKLRVTSFLFAENDPYGAGYNSIQAAISVGSGMITGRGLGEGVQTQLQFLPEKHTDFIFASVAEELGFVGAIFVLGALMFIFWRIIKALENSESPQGRAFITGIFLSLFVQTFVHIGMNMSLLPITGVPLPLISAGGSSFVSTMISLGIVMSTRKKNS</sequence>
<evidence type="ECO:0000256" key="3">
    <source>
        <dbReference type="ARBA" id="ARBA00022960"/>
    </source>
</evidence>
<feature type="transmembrane region" description="Helical" evidence="6">
    <location>
        <begin position="167"/>
        <end position="186"/>
    </location>
</feature>
<dbReference type="GO" id="GO:0051301">
    <property type="term" value="P:cell division"/>
    <property type="evidence" value="ECO:0007669"/>
    <property type="project" value="InterPro"/>
</dbReference>
<dbReference type="GO" id="GO:0032153">
    <property type="term" value="C:cell division site"/>
    <property type="evidence" value="ECO:0007669"/>
    <property type="project" value="TreeGrafter"/>
</dbReference>
<dbReference type="PANTHER" id="PTHR30474:SF1">
    <property type="entry name" value="PEPTIDOGLYCAN GLYCOSYLTRANSFERASE MRDB"/>
    <property type="match status" value="1"/>
</dbReference>
<comment type="caution">
    <text evidence="7">The sequence shown here is derived from an EMBL/GenBank/DDBJ whole genome shotgun (WGS) entry which is preliminary data.</text>
</comment>